<dbReference type="InterPro" id="IPR016193">
    <property type="entry name" value="Cytidine_deaminase-like"/>
</dbReference>
<evidence type="ECO:0000256" key="10">
    <source>
        <dbReference type="PIRSR" id="PIRSR006769-1"/>
    </source>
</evidence>
<evidence type="ECO:0000256" key="8">
    <source>
        <dbReference type="ARBA" id="ARBA00023268"/>
    </source>
</evidence>
<sequence>MDEHELFMERALVLARRGEGLTRPNPPVGAVLVENGKIISEGWHKKAGGPHAEVNCLKKVSGIGKSAVLYVTLEPCSTIGRTPPCTDLILERGIRRVVIGCKDPNPSHAGRGIRKLRRAGVDVVTGVCRKEAHALIVPFTKRMLTGLPFVTLKLGVTLDGRIADSSGTSQWITGPTARKKVQEMRRKVDAVMVGAGTVRADNPSLLPRPAKGRAPWRVVVGSDISEKSKVLTDEAAARTVIVDGSVKKALRALAKEHGVMHVLCEGGGELAGSLIRAGLVDEFMIFMAPSVLGGSGFPMFGKKGWSLPKMPRWVFQTLEKCGDDVLIRAVPEKEK</sequence>
<feature type="binding site" evidence="12">
    <location>
        <position position="51"/>
    </location>
    <ligand>
        <name>Zn(2+)</name>
        <dbReference type="ChEBI" id="CHEBI:29105"/>
        <note>catalytic</note>
    </ligand>
</feature>
<keyword evidence="9 12" id="KW-0862">Zinc</keyword>
<feature type="binding site" evidence="11">
    <location>
        <position position="171"/>
    </location>
    <ligand>
        <name>NADP(+)</name>
        <dbReference type="ChEBI" id="CHEBI:58349"/>
    </ligand>
</feature>
<dbReference type="GO" id="GO:0009231">
    <property type="term" value="P:riboflavin biosynthetic process"/>
    <property type="evidence" value="ECO:0007669"/>
    <property type="project" value="UniProtKB-UniPathway"/>
</dbReference>
<feature type="binding site" evidence="11">
    <location>
        <position position="169"/>
    </location>
    <ligand>
        <name>NADP(+)</name>
        <dbReference type="ChEBI" id="CHEBI:58349"/>
    </ligand>
</feature>
<dbReference type="InterPro" id="IPR004794">
    <property type="entry name" value="Eubact_RibD"/>
</dbReference>
<comment type="catalytic activity">
    <reaction evidence="9">
        <text>2,5-diamino-6-hydroxy-4-(5-phosphoribosylamino)-pyrimidine + H2O + H(+) = 5-amino-6-(5-phospho-D-ribosylamino)uracil + NH4(+)</text>
        <dbReference type="Rhea" id="RHEA:21868"/>
        <dbReference type="ChEBI" id="CHEBI:15377"/>
        <dbReference type="ChEBI" id="CHEBI:15378"/>
        <dbReference type="ChEBI" id="CHEBI:28938"/>
        <dbReference type="ChEBI" id="CHEBI:58453"/>
        <dbReference type="ChEBI" id="CHEBI:58614"/>
        <dbReference type="EC" id="3.5.4.26"/>
    </reaction>
</comment>
<evidence type="ECO:0000259" key="13">
    <source>
        <dbReference type="PROSITE" id="PS51747"/>
    </source>
</evidence>
<dbReference type="GO" id="GO:0008835">
    <property type="term" value="F:diaminohydroxyphosphoribosylaminopyrimidine deaminase activity"/>
    <property type="evidence" value="ECO:0007669"/>
    <property type="project" value="UniProtKB-EC"/>
</dbReference>
<comment type="function">
    <text evidence="1 9">Converts 2,5-diamino-6-(ribosylamino)-4(3h)-pyrimidinone 5'-phosphate into 5-amino-6-(ribosylamino)-2,4(1h,3h)-pyrimidinedione 5'-phosphate.</text>
</comment>
<dbReference type="Gene3D" id="3.40.140.10">
    <property type="entry name" value="Cytidine Deaminase, domain 2"/>
    <property type="match status" value="1"/>
</dbReference>
<evidence type="ECO:0000256" key="11">
    <source>
        <dbReference type="PIRSR" id="PIRSR006769-2"/>
    </source>
</evidence>
<dbReference type="PANTHER" id="PTHR38011:SF7">
    <property type="entry name" value="2,5-DIAMINO-6-RIBOSYLAMINO-4(3H)-PYRIMIDINONE 5'-PHOSPHATE REDUCTASE"/>
    <property type="match status" value="1"/>
</dbReference>
<evidence type="ECO:0000256" key="9">
    <source>
        <dbReference type="PIRNR" id="PIRNR006769"/>
    </source>
</evidence>
<feature type="binding site" evidence="11">
    <location>
        <position position="197"/>
    </location>
    <ligand>
        <name>NADP(+)</name>
        <dbReference type="ChEBI" id="CHEBI:58349"/>
    </ligand>
</feature>
<accession>A0A6P1M6U8</accession>
<reference evidence="14 15" key="1">
    <citation type="submission" date="2020-01" db="EMBL/GenBank/DDBJ databases">
        <title>Ponticoccus aerotolerans gen. nov., sp. nov., an anaerobic bacterium and proposal of Ponticoccusceae fam. nov., Ponticoccusles ord. nov. and Ponticoccuse classis nov. in the phylum Kiritimatiellaeota.</title>
        <authorList>
            <person name="Zhou L.Y."/>
            <person name="Du Z.J."/>
        </authorList>
    </citation>
    <scope>NUCLEOTIDE SEQUENCE [LARGE SCALE GENOMIC DNA]</scope>
    <source>
        <strain evidence="14 15">S-5007</strain>
    </source>
</reference>
<organism evidence="14 15">
    <name type="scientific">Tichowtungia aerotolerans</name>
    <dbReference type="NCBI Taxonomy" id="2697043"/>
    <lineage>
        <taxon>Bacteria</taxon>
        <taxon>Pseudomonadati</taxon>
        <taxon>Kiritimatiellota</taxon>
        <taxon>Tichowtungiia</taxon>
        <taxon>Tichowtungiales</taxon>
        <taxon>Tichowtungiaceae</taxon>
        <taxon>Tichowtungia</taxon>
    </lineage>
</organism>
<feature type="binding site" evidence="11">
    <location>
        <position position="205"/>
    </location>
    <ligand>
        <name>substrate</name>
    </ligand>
</feature>
<protein>
    <recommendedName>
        <fullName evidence="9">Riboflavin biosynthesis protein RibD</fullName>
    </recommendedName>
    <domain>
        <recommendedName>
            <fullName evidence="9">Diaminohydroxyphosphoribosylaminopyrimidine deaminase</fullName>
            <shortName evidence="9">DRAP deaminase</shortName>
            <ecNumber evidence="9">3.5.4.26</ecNumber>
        </recommendedName>
        <alternativeName>
            <fullName evidence="9">Riboflavin-specific deaminase</fullName>
        </alternativeName>
    </domain>
    <domain>
        <recommendedName>
            <fullName evidence="9">5-amino-6-(5-phosphoribosylamino)uracil reductase</fullName>
            <ecNumber evidence="9">1.1.1.193</ecNumber>
        </recommendedName>
        <alternativeName>
            <fullName evidence="9">HTP reductase</fullName>
        </alternativeName>
    </domain>
</protein>
<feature type="binding site" evidence="11">
    <location>
        <position position="208"/>
    </location>
    <ligand>
        <name>substrate</name>
    </ligand>
</feature>
<keyword evidence="7 9" id="KW-0560">Oxidoreductase</keyword>
<comment type="pathway">
    <text evidence="3 9">Cofactor biosynthesis; riboflavin biosynthesis; 5-amino-6-(D-ribitylamino)uracil from GTP: step 3/4.</text>
</comment>
<evidence type="ECO:0000256" key="6">
    <source>
        <dbReference type="ARBA" id="ARBA00022857"/>
    </source>
</evidence>
<dbReference type="CDD" id="cd01284">
    <property type="entry name" value="Riboflavin_deaminase-reductase"/>
    <property type="match status" value="1"/>
</dbReference>
<evidence type="ECO:0000256" key="5">
    <source>
        <dbReference type="ARBA" id="ARBA00007417"/>
    </source>
</evidence>
<evidence type="ECO:0000256" key="12">
    <source>
        <dbReference type="PIRSR" id="PIRSR006769-3"/>
    </source>
</evidence>
<dbReference type="AlphaFoldDB" id="A0A6P1M6U8"/>
<feature type="binding site" evidence="11">
    <location>
        <position position="201"/>
    </location>
    <ligand>
        <name>NADP(+)</name>
        <dbReference type="ChEBI" id="CHEBI:58349"/>
    </ligand>
</feature>
<dbReference type="UniPathway" id="UPA00275">
    <property type="reaction ID" value="UER00401"/>
</dbReference>
<evidence type="ECO:0000256" key="1">
    <source>
        <dbReference type="ARBA" id="ARBA00002151"/>
    </source>
</evidence>
<evidence type="ECO:0000313" key="14">
    <source>
        <dbReference type="EMBL" id="QHI70310.1"/>
    </source>
</evidence>
<feature type="binding site" evidence="12">
    <location>
        <position position="85"/>
    </location>
    <ligand>
        <name>Zn(2+)</name>
        <dbReference type="ChEBI" id="CHEBI:29105"/>
        <note>catalytic</note>
    </ligand>
</feature>
<evidence type="ECO:0000313" key="15">
    <source>
        <dbReference type="Proteomes" id="UP000464954"/>
    </source>
</evidence>
<feature type="binding site" evidence="12">
    <location>
        <position position="76"/>
    </location>
    <ligand>
        <name>Zn(2+)</name>
        <dbReference type="ChEBI" id="CHEBI:29105"/>
        <note>catalytic</note>
    </ligand>
</feature>
<dbReference type="InterPro" id="IPR002734">
    <property type="entry name" value="RibDG_C"/>
</dbReference>
<gene>
    <name evidence="14" type="primary">ribD</name>
    <name evidence="14" type="ORF">GT409_12955</name>
</gene>
<evidence type="ECO:0000256" key="2">
    <source>
        <dbReference type="ARBA" id="ARBA00004882"/>
    </source>
</evidence>
<feature type="active site" description="Proton donor" evidence="10">
    <location>
        <position position="53"/>
    </location>
</feature>
<dbReference type="EC" id="3.5.4.26" evidence="9"/>
<feature type="domain" description="CMP/dCMP-type deaminase" evidence="13">
    <location>
        <begin position="2"/>
        <end position="124"/>
    </location>
</feature>
<dbReference type="PANTHER" id="PTHR38011">
    <property type="entry name" value="DIHYDROFOLATE REDUCTASE FAMILY PROTEIN (AFU_ORTHOLOGUE AFUA_8G06820)"/>
    <property type="match status" value="1"/>
</dbReference>
<evidence type="ECO:0000256" key="3">
    <source>
        <dbReference type="ARBA" id="ARBA00004910"/>
    </source>
</evidence>
<feature type="binding site" evidence="11">
    <location>
        <position position="155"/>
    </location>
    <ligand>
        <name>NADP(+)</name>
        <dbReference type="ChEBI" id="CHEBI:58349"/>
    </ligand>
</feature>
<comment type="catalytic activity">
    <reaction evidence="9">
        <text>5-amino-6-(5-phospho-D-ribitylamino)uracil + NADP(+) = 5-amino-6-(5-phospho-D-ribosylamino)uracil + NADPH + H(+)</text>
        <dbReference type="Rhea" id="RHEA:17845"/>
        <dbReference type="ChEBI" id="CHEBI:15378"/>
        <dbReference type="ChEBI" id="CHEBI:57783"/>
        <dbReference type="ChEBI" id="CHEBI:58349"/>
        <dbReference type="ChEBI" id="CHEBI:58421"/>
        <dbReference type="ChEBI" id="CHEBI:58453"/>
        <dbReference type="EC" id="1.1.1.193"/>
    </reaction>
</comment>
<proteinExistence type="inferred from homology"/>
<feature type="binding site" evidence="11">
    <location>
        <position position="185"/>
    </location>
    <ligand>
        <name>substrate</name>
    </ligand>
</feature>
<dbReference type="SUPFAM" id="SSF53597">
    <property type="entry name" value="Dihydrofolate reductase-like"/>
    <property type="match status" value="1"/>
</dbReference>
<dbReference type="EC" id="1.1.1.193" evidence="9"/>
<dbReference type="EMBL" id="CP047593">
    <property type="protein sequence ID" value="QHI70310.1"/>
    <property type="molecule type" value="Genomic_DNA"/>
</dbReference>
<feature type="binding site" evidence="11">
    <location>
        <position position="265"/>
    </location>
    <ligand>
        <name>substrate</name>
    </ligand>
</feature>
<keyword evidence="9 14" id="KW-0378">Hydrolase</keyword>
<dbReference type="KEGG" id="taer:GT409_12955"/>
<evidence type="ECO:0000256" key="7">
    <source>
        <dbReference type="ARBA" id="ARBA00023002"/>
    </source>
</evidence>
<comment type="pathway">
    <text evidence="2 9">Cofactor biosynthesis; riboflavin biosynthesis; 5-amino-6-(D-ribitylamino)uracil from GTP: step 2/4.</text>
</comment>
<keyword evidence="9 12" id="KW-0479">Metal-binding</keyword>
<keyword evidence="9" id="KW-0686">Riboflavin biosynthesis</keyword>
<dbReference type="InterPro" id="IPR024072">
    <property type="entry name" value="DHFR-like_dom_sf"/>
</dbReference>
<keyword evidence="8" id="KW-0511">Multifunctional enzyme</keyword>
<dbReference type="InterPro" id="IPR002125">
    <property type="entry name" value="CMP_dCMP_dom"/>
</dbReference>
<comment type="similarity">
    <text evidence="4 9">In the N-terminal section; belongs to the cytidine and deoxycytidylate deaminase family.</text>
</comment>
<dbReference type="PROSITE" id="PS51747">
    <property type="entry name" value="CYT_DCMP_DEAMINASES_2"/>
    <property type="match status" value="1"/>
</dbReference>
<keyword evidence="6 9" id="KW-0521">NADP</keyword>
<name>A0A6P1M6U8_9BACT</name>
<dbReference type="Pfam" id="PF00383">
    <property type="entry name" value="dCMP_cyt_deam_1"/>
    <property type="match status" value="1"/>
</dbReference>
<dbReference type="GO" id="GO:0046872">
    <property type="term" value="F:metal ion binding"/>
    <property type="evidence" value="ECO:0007669"/>
    <property type="project" value="UniProtKB-KW"/>
</dbReference>
<dbReference type="PIRSF" id="PIRSF006769">
    <property type="entry name" value="RibD"/>
    <property type="match status" value="1"/>
</dbReference>
<dbReference type="GO" id="GO:0008703">
    <property type="term" value="F:5-amino-6-(5-phosphoribosylamino)uracil reductase activity"/>
    <property type="evidence" value="ECO:0007669"/>
    <property type="project" value="UniProtKB-EC"/>
</dbReference>
<feature type="binding site" evidence="11">
    <location>
        <begin position="267"/>
        <end position="273"/>
    </location>
    <ligand>
        <name>NADP(+)</name>
        <dbReference type="ChEBI" id="CHEBI:58349"/>
    </ligand>
</feature>
<dbReference type="Proteomes" id="UP000464954">
    <property type="component" value="Chromosome"/>
</dbReference>
<keyword evidence="15" id="KW-1185">Reference proteome</keyword>
<comment type="similarity">
    <text evidence="5 9">In the C-terminal section; belongs to the HTP reductase family.</text>
</comment>
<comment type="cofactor">
    <cofactor evidence="9 12">
        <name>Zn(2+)</name>
        <dbReference type="ChEBI" id="CHEBI:29105"/>
    </cofactor>
    <text evidence="9 12">Binds 1 zinc ion.</text>
</comment>
<evidence type="ECO:0000256" key="4">
    <source>
        <dbReference type="ARBA" id="ARBA00005259"/>
    </source>
</evidence>
<dbReference type="InterPro" id="IPR050765">
    <property type="entry name" value="Riboflavin_Biosynth_HTPR"/>
</dbReference>
<dbReference type="Gene3D" id="3.40.430.10">
    <property type="entry name" value="Dihydrofolate Reductase, subunit A"/>
    <property type="match status" value="1"/>
</dbReference>
<dbReference type="NCBIfam" id="TIGR00326">
    <property type="entry name" value="eubact_ribD"/>
    <property type="match status" value="1"/>
</dbReference>
<dbReference type="SUPFAM" id="SSF53927">
    <property type="entry name" value="Cytidine deaminase-like"/>
    <property type="match status" value="1"/>
</dbReference>
<feature type="binding site" evidence="11">
    <location>
        <position position="222"/>
    </location>
    <ligand>
        <name>NADP(+)</name>
        <dbReference type="ChEBI" id="CHEBI:58349"/>
    </ligand>
</feature>
<dbReference type="Pfam" id="PF01872">
    <property type="entry name" value="RibD_C"/>
    <property type="match status" value="1"/>
</dbReference>